<comment type="caution">
    <text evidence="13">The sequence shown here is derived from an EMBL/GenBank/DDBJ whole genome shotgun (WGS) entry which is preliminary data.</text>
</comment>
<dbReference type="InterPro" id="IPR003684">
    <property type="entry name" value="Porin_alphabac"/>
</dbReference>
<evidence type="ECO:0000256" key="9">
    <source>
        <dbReference type="ARBA" id="ARBA00023114"/>
    </source>
</evidence>
<evidence type="ECO:0000256" key="2">
    <source>
        <dbReference type="ARBA" id="ARBA00004571"/>
    </source>
</evidence>
<accession>A0ABT3QK94</accession>
<organism evidence="13 14">
    <name type="scientific">Ochrobactrum chromiisoli</name>
    <dbReference type="NCBI Taxonomy" id="2993941"/>
    <lineage>
        <taxon>Bacteria</taxon>
        <taxon>Pseudomonadati</taxon>
        <taxon>Pseudomonadota</taxon>
        <taxon>Alphaproteobacteria</taxon>
        <taxon>Hyphomicrobiales</taxon>
        <taxon>Brucellaceae</taxon>
        <taxon>Brucella/Ochrobactrum group</taxon>
        <taxon>Ochrobactrum</taxon>
    </lineage>
</organism>
<dbReference type="EMBL" id="JAPHAV010000001">
    <property type="protein sequence ID" value="MCX2696030.1"/>
    <property type="molecule type" value="Genomic_DNA"/>
</dbReference>
<comment type="similarity">
    <text evidence="3 12">Belongs to the alphaproteobacteria porin family.</text>
</comment>
<reference evidence="13 14" key="1">
    <citation type="submission" date="2022-11" db="EMBL/GenBank/DDBJ databases">
        <title>Brucella sp. YY2X, whole genome shotgun sequencing project.</title>
        <authorList>
            <person name="Yang Y."/>
        </authorList>
    </citation>
    <scope>NUCLEOTIDE SEQUENCE [LARGE SCALE GENOMIC DNA]</scope>
    <source>
        <strain evidence="13 14">YY2X</strain>
    </source>
</reference>
<dbReference type="RefSeq" id="WP_265983243.1">
    <property type="nucleotide sequence ID" value="NZ_JAPHAV010000001.1"/>
</dbReference>
<keyword evidence="9 12" id="KW-0626">Porin</keyword>
<comment type="subcellular location">
    <subcellularLocation>
        <location evidence="2 12">Cell outer membrane</location>
        <topology evidence="2 12">Multi-pass membrane protein</topology>
    </subcellularLocation>
</comment>
<keyword evidence="11 12" id="KW-0998">Cell outer membrane</keyword>
<dbReference type="Pfam" id="PF02530">
    <property type="entry name" value="Porin_2"/>
    <property type="match status" value="1"/>
</dbReference>
<evidence type="ECO:0000313" key="14">
    <source>
        <dbReference type="Proteomes" id="UP001301216"/>
    </source>
</evidence>
<keyword evidence="5 12" id="KW-1134">Transmembrane beta strand</keyword>
<evidence type="ECO:0000256" key="12">
    <source>
        <dbReference type="RuleBase" id="RU364005"/>
    </source>
</evidence>
<evidence type="ECO:0000256" key="6">
    <source>
        <dbReference type="ARBA" id="ARBA00022692"/>
    </source>
</evidence>
<keyword evidence="14" id="KW-1185">Reference proteome</keyword>
<keyword evidence="7 12" id="KW-0732">Signal</keyword>
<dbReference type="Proteomes" id="UP001301216">
    <property type="component" value="Unassembled WGS sequence"/>
</dbReference>
<evidence type="ECO:0000256" key="3">
    <source>
        <dbReference type="ARBA" id="ARBA00009521"/>
    </source>
</evidence>
<comment type="function">
    <text evidence="1 12">Forms passive diffusion pores that allow small molecular weight hydrophilic materials across the outer membrane.</text>
</comment>
<protein>
    <recommendedName>
        <fullName evidence="12">Porin</fullName>
    </recommendedName>
</protein>
<feature type="chain" id="PRO_5044997578" description="Porin" evidence="12">
    <location>
        <begin position="23"/>
        <end position="362"/>
    </location>
</feature>
<keyword evidence="8 12" id="KW-0406">Ion transport</keyword>
<evidence type="ECO:0000256" key="4">
    <source>
        <dbReference type="ARBA" id="ARBA00022448"/>
    </source>
</evidence>
<sequence length="362" mass="39480">MNIKSLLLGSAAALVAASGAQAADAIVAPEPEAVEYVRVCDAYGAGYFYIPGTETCLRIHGYVRYDAAAGRDAYDGYDSKTWNKNTRFTLRTSTASETELGTLKTYTENRFNFTNGYQGDHTLNFAYIQLGGLRLGLDESAFHTFTGYLGDIINDDVVAAGVYRTNLISYTFSGGNGFSAILSLEQGGGSYIDNDDFDNDGDFLESNVIDDYMPHVVGGLKYAQGWGSIAGVAAYDSLLEEWAGKVRVDVNITDQFSIWAQGGYSSYEDAIGMYGNWGGNWAVWGGAKFNATEKATFNIQAAYEDWGKTAIAANVAYELVPGFTITPEVNYTRWDSDHPALMDGRAYNKDAFGGIIRFQRSF</sequence>
<keyword evidence="4 12" id="KW-0813">Transport</keyword>
<evidence type="ECO:0000256" key="8">
    <source>
        <dbReference type="ARBA" id="ARBA00023065"/>
    </source>
</evidence>
<evidence type="ECO:0000256" key="5">
    <source>
        <dbReference type="ARBA" id="ARBA00022452"/>
    </source>
</evidence>
<evidence type="ECO:0000256" key="10">
    <source>
        <dbReference type="ARBA" id="ARBA00023136"/>
    </source>
</evidence>
<keyword evidence="10 12" id="KW-0472">Membrane</keyword>
<evidence type="ECO:0000313" key="13">
    <source>
        <dbReference type="EMBL" id="MCX2696030.1"/>
    </source>
</evidence>
<gene>
    <name evidence="13" type="ORF">OPR82_04455</name>
</gene>
<comment type="domain">
    <text evidence="12">Consists of 16-stranded beta-barrel sheets, with large surface-exposed loops, that form a transmembrane pore at the center of each barrel. The pore is partially ocluded by a peptide loop that folds into the pore lumen.</text>
</comment>
<evidence type="ECO:0000256" key="1">
    <source>
        <dbReference type="ARBA" id="ARBA00003101"/>
    </source>
</evidence>
<proteinExistence type="inferred from homology"/>
<feature type="signal peptide" evidence="12">
    <location>
        <begin position="1"/>
        <end position="22"/>
    </location>
</feature>
<evidence type="ECO:0000256" key="7">
    <source>
        <dbReference type="ARBA" id="ARBA00022729"/>
    </source>
</evidence>
<evidence type="ECO:0000256" key="11">
    <source>
        <dbReference type="ARBA" id="ARBA00023237"/>
    </source>
</evidence>
<name>A0ABT3QK94_9HYPH</name>
<keyword evidence="6 12" id="KW-0812">Transmembrane</keyword>
<dbReference type="SUPFAM" id="SSF56935">
    <property type="entry name" value="Porins"/>
    <property type="match status" value="1"/>
</dbReference>